<evidence type="ECO:0000256" key="5">
    <source>
        <dbReference type="ARBA" id="ARBA00022840"/>
    </source>
</evidence>
<keyword evidence="11" id="KW-0614">Plasmid</keyword>
<proteinExistence type="predicted"/>
<dbReference type="InterPro" id="IPR011527">
    <property type="entry name" value="ABC1_TM_dom"/>
</dbReference>
<keyword evidence="3 8" id="KW-0812">Transmembrane</keyword>
<evidence type="ECO:0000256" key="1">
    <source>
        <dbReference type="ARBA" id="ARBA00004651"/>
    </source>
</evidence>
<reference evidence="11 12" key="1">
    <citation type="submission" date="2020-06" db="EMBL/GenBank/DDBJ databases">
        <title>Acidovorax antarctica sp. nov., isolated from Corinth ice sheet soil, Antarctic Fields Peninsula.</title>
        <authorList>
            <person name="Xu Q."/>
            <person name="Peng F."/>
        </authorList>
    </citation>
    <scope>NUCLEOTIDE SEQUENCE [LARGE SCALE GENOMIC DNA]</scope>
    <source>
        <strain evidence="11 12">16-35-5</strain>
        <plasmid evidence="11 12">unnamed1</plasmid>
    </source>
</reference>
<dbReference type="InterPro" id="IPR039421">
    <property type="entry name" value="Type_1_exporter"/>
</dbReference>
<dbReference type="PROSITE" id="PS00211">
    <property type="entry name" value="ABC_TRANSPORTER_1"/>
    <property type="match status" value="1"/>
</dbReference>
<sequence>MSDPLCFVKNIVKLGELKSRILLSFAAIGFYSAAMVAQPFLIALIVREMAQQSTMEVRVGVVFLAAAMVLSGAMAYAVAEINNSVLQDIRCTSKYALYECLLSKPLEFFHGLNQGSIEAAVATASQAVRTMVFEGLNALVRALFFIVFSAVLVFVKLPVHGFIFVVAAAFYCCMAYRLARSSSRHVADAVLATVSASKEVSDIIFNIDSVVGNDMGYVERNRISTFLEVERAAYRKAQALMDRNDFLQRSFLALVFIVFIVSVAASGGGDAASAVMLYVIGLISYVQLDTVGKSLNTVFEQLHKLETVLEGLEYGGVKDEPLQSAIFDTGAVGVDIDHVFFHYVEGRPLLCDLCIKLEPAGRYLITGPSGTGKSSLLKILAGRLEPQAGQVRYAGRAARALSRRDRSRLMSIIPQDAKLFDRSVYANATYGLEHVPYDEVQTLLLGLKLERLQRQEGACWLDAGVGKDGLDLSGGERQRILLARAILQARPLLLLDEATSALDAQTEAAVLQLLHERLPDTTIVAVSHRPHAQQAGYRTLALDQGAMP</sequence>
<dbReference type="Proteomes" id="UP000509579">
    <property type="component" value="Plasmid unnamed1"/>
</dbReference>
<protein>
    <submittedName>
        <fullName evidence="11">ABC transporter ATP-binding protein</fullName>
    </submittedName>
</protein>
<dbReference type="PROSITE" id="PS50929">
    <property type="entry name" value="ABC_TM1F"/>
    <property type="match status" value="1"/>
</dbReference>
<evidence type="ECO:0000256" key="7">
    <source>
        <dbReference type="ARBA" id="ARBA00023136"/>
    </source>
</evidence>
<keyword evidence="2" id="KW-1003">Cell membrane</keyword>
<evidence type="ECO:0000256" key="4">
    <source>
        <dbReference type="ARBA" id="ARBA00022741"/>
    </source>
</evidence>
<dbReference type="SUPFAM" id="SSF52540">
    <property type="entry name" value="P-loop containing nucleoside triphosphate hydrolases"/>
    <property type="match status" value="1"/>
</dbReference>
<geneLocation type="plasmid" evidence="11 12">
    <name>unnamed1</name>
</geneLocation>
<feature type="domain" description="ABC transmembrane type-1" evidence="10">
    <location>
        <begin position="22"/>
        <end position="261"/>
    </location>
</feature>
<dbReference type="InterPro" id="IPR017871">
    <property type="entry name" value="ABC_transporter-like_CS"/>
</dbReference>
<dbReference type="Pfam" id="PF00664">
    <property type="entry name" value="ABC_membrane"/>
    <property type="match status" value="1"/>
</dbReference>
<feature type="transmembrane region" description="Helical" evidence="8">
    <location>
        <begin position="57"/>
        <end position="79"/>
    </location>
</feature>
<dbReference type="Gene3D" id="1.20.1560.10">
    <property type="entry name" value="ABC transporter type 1, transmembrane domain"/>
    <property type="match status" value="1"/>
</dbReference>
<dbReference type="Gene3D" id="3.40.50.300">
    <property type="entry name" value="P-loop containing nucleotide triphosphate hydrolases"/>
    <property type="match status" value="1"/>
</dbReference>
<dbReference type="InterPro" id="IPR036640">
    <property type="entry name" value="ABC1_TM_sf"/>
</dbReference>
<organism evidence="11 12">
    <name type="scientific">Comamonas antarctica</name>
    <dbReference type="NCBI Taxonomy" id="2743470"/>
    <lineage>
        <taxon>Bacteria</taxon>
        <taxon>Pseudomonadati</taxon>
        <taxon>Pseudomonadota</taxon>
        <taxon>Betaproteobacteria</taxon>
        <taxon>Burkholderiales</taxon>
        <taxon>Comamonadaceae</taxon>
        <taxon>Comamonas</taxon>
    </lineage>
</organism>
<feature type="transmembrane region" description="Helical" evidence="8">
    <location>
        <begin position="138"/>
        <end position="155"/>
    </location>
</feature>
<dbReference type="InterPro" id="IPR003439">
    <property type="entry name" value="ABC_transporter-like_ATP-bd"/>
</dbReference>
<dbReference type="InterPro" id="IPR027417">
    <property type="entry name" value="P-loop_NTPase"/>
</dbReference>
<keyword evidence="5 11" id="KW-0067">ATP-binding</keyword>
<keyword evidence="4" id="KW-0547">Nucleotide-binding</keyword>
<dbReference type="AlphaFoldDB" id="A0A6N1X774"/>
<feature type="domain" description="ABC transporter" evidence="9">
    <location>
        <begin position="334"/>
        <end position="548"/>
    </location>
</feature>
<feature type="transmembrane region" description="Helical" evidence="8">
    <location>
        <begin position="21"/>
        <end position="45"/>
    </location>
</feature>
<dbReference type="InterPro" id="IPR003593">
    <property type="entry name" value="AAA+_ATPase"/>
</dbReference>
<dbReference type="PROSITE" id="PS50893">
    <property type="entry name" value="ABC_TRANSPORTER_2"/>
    <property type="match status" value="1"/>
</dbReference>
<dbReference type="KEGG" id="aant:HUK68_19920"/>
<evidence type="ECO:0000256" key="6">
    <source>
        <dbReference type="ARBA" id="ARBA00022989"/>
    </source>
</evidence>
<keyword evidence="12" id="KW-1185">Reference proteome</keyword>
<dbReference type="SUPFAM" id="SSF90123">
    <property type="entry name" value="ABC transporter transmembrane region"/>
    <property type="match status" value="1"/>
</dbReference>
<feature type="transmembrane region" description="Helical" evidence="8">
    <location>
        <begin position="161"/>
        <end position="179"/>
    </location>
</feature>
<evidence type="ECO:0000259" key="10">
    <source>
        <dbReference type="PROSITE" id="PS50929"/>
    </source>
</evidence>
<dbReference type="GO" id="GO:0034040">
    <property type="term" value="F:ATPase-coupled lipid transmembrane transporter activity"/>
    <property type="evidence" value="ECO:0007669"/>
    <property type="project" value="TreeGrafter"/>
</dbReference>
<dbReference type="PANTHER" id="PTHR24221:SF654">
    <property type="entry name" value="ATP-BINDING CASSETTE SUB-FAMILY B MEMBER 6"/>
    <property type="match status" value="1"/>
</dbReference>
<keyword evidence="7 8" id="KW-0472">Membrane</keyword>
<feature type="transmembrane region" description="Helical" evidence="8">
    <location>
        <begin position="246"/>
        <end position="265"/>
    </location>
</feature>
<comment type="subcellular location">
    <subcellularLocation>
        <location evidence="1">Cell membrane</location>
        <topology evidence="1">Multi-pass membrane protein</topology>
    </subcellularLocation>
</comment>
<dbReference type="GO" id="GO:0005886">
    <property type="term" value="C:plasma membrane"/>
    <property type="evidence" value="ECO:0007669"/>
    <property type="project" value="UniProtKB-SubCell"/>
</dbReference>
<dbReference type="GO" id="GO:0016887">
    <property type="term" value="F:ATP hydrolysis activity"/>
    <property type="evidence" value="ECO:0007669"/>
    <property type="project" value="InterPro"/>
</dbReference>
<gene>
    <name evidence="11" type="ORF">HUK68_19920</name>
</gene>
<dbReference type="GO" id="GO:0005524">
    <property type="term" value="F:ATP binding"/>
    <property type="evidence" value="ECO:0007669"/>
    <property type="project" value="UniProtKB-KW"/>
</dbReference>
<dbReference type="SMART" id="SM00382">
    <property type="entry name" value="AAA"/>
    <property type="match status" value="1"/>
</dbReference>
<evidence type="ECO:0000256" key="8">
    <source>
        <dbReference type="SAM" id="Phobius"/>
    </source>
</evidence>
<dbReference type="RefSeq" id="WP_175505999.1">
    <property type="nucleotide sequence ID" value="NZ_CP054841.1"/>
</dbReference>
<accession>A0A6N1X774</accession>
<name>A0A6N1X774_9BURK</name>
<dbReference type="EMBL" id="CP054841">
    <property type="protein sequence ID" value="QKV55211.1"/>
    <property type="molecule type" value="Genomic_DNA"/>
</dbReference>
<dbReference type="CDD" id="cd03228">
    <property type="entry name" value="ABCC_MRP_Like"/>
    <property type="match status" value="1"/>
</dbReference>
<evidence type="ECO:0000256" key="2">
    <source>
        <dbReference type="ARBA" id="ARBA00022475"/>
    </source>
</evidence>
<dbReference type="Pfam" id="PF00005">
    <property type="entry name" value="ABC_tran"/>
    <property type="match status" value="1"/>
</dbReference>
<dbReference type="GO" id="GO:0140359">
    <property type="term" value="F:ABC-type transporter activity"/>
    <property type="evidence" value="ECO:0007669"/>
    <property type="project" value="InterPro"/>
</dbReference>
<keyword evidence="6 8" id="KW-1133">Transmembrane helix</keyword>
<evidence type="ECO:0000259" key="9">
    <source>
        <dbReference type="PROSITE" id="PS50893"/>
    </source>
</evidence>
<evidence type="ECO:0000313" key="12">
    <source>
        <dbReference type="Proteomes" id="UP000509579"/>
    </source>
</evidence>
<dbReference type="PANTHER" id="PTHR24221">
    <property type="entry name" value="ATP-BINDING CASSETTE SUB-FAMILY B"/>
    <property type="match status" value="1"/>
</dbReference>
<evidence type="ECO:0000256" key="3">
    <source>
        <dbReference type="ARBA" id="ARBA00022692"/>
    </source>
</evidence>
<evidence type="ECO:0000313" key="11">
    <source>
        <dbReference type="EMBL" id="QKV55211.1"/>
    </source>
</evidence>